<feature type="signal peptide" evidence="3">
    <location>
        <begin position="1"/>
        <end position="26"/>
    </location>
</feature>
<feature type="domain" description="Doubled CXXCH motif" evidence="4">
    <location>
        <begin position="316"/>
        <end position="346"/>
    </location>
</feature>
<dbReference type="InterPro" id="IPR036280">
    <property type="entry name" value="Multihaem_cyt_sf"/>
</dbReference>
<gene>
    <name evidence="6" type="ORF">L0668_17085</name>
</gene>
<evidence type="ECO:0000313" key="7">
    <source>
        <dbReference type="Proteomes" id="UP001521137"/>
    </source>
</evidence>
<feature type="repeat" description="TPR" evidence="2">
    <location>
        <begin position="630"/>
        <end position="663"/>
    </location>
</feature>
<dbReference type="InterPro" id="IPR023155">
    <property type="entry name" value="Cyt_c-552/4"/>
</dbReference>
<dbReference type="EMBL" id="JAKGAS010000011">
    <property type="protein sequence ID" value="MCF2949836.1"/>
    <property type="molecule type" value="Genomic_DNA"/>
</dbReference>
<sequence length="725" mass="82437">MSSIKTLFISIHVSLLSLMFCGNVLADTDKKDCVSCHQQAVSDWQTSDHAKAMDIATSYSVLGDFSGTTATHHSQTAKFYKKGQDFHITFTEGGKTTDYKVTYTFGHYPLQQYLIETDTKRYQVFPFAWDSRPKEQDGQNWYPIYPEEDVLPQDRLHWQQPLQNWNGMCADCHSDGLKRQYTPATNQFDTKWDNINVGCQSCHGKMDDHQSSPLKNSKNALNLTAAEQKQVGHWLRQPNEKVATWQGEKRDNSFMDNCFACHSLRTPLTDGIIPNEPFLDQFSPSLLSQPMYHVDGQIKEEVYVYGSFLQSKMFHQGVNCLDCHNPHSMKLKVEGNALCLQCHSAEEYQKPTHLNHPADSAGGQCINCHMPEKTYMGVDARRDHSFRIPRPELTEKYGAPNTCNTCHTDETAKWAKNQVKNLYGNNNALSNTEQDLIQLQHQYRLPPVQHFAIINDGKLNEIYRASAIALLPNSVQELTDTHIKAWVNSSEPLIRLATAQIGFLLPLPERNKSYIKLLQDDLKAIRVQAANHLLELGLENSQALKTAFDELVTSHDVSMWRGEGGLNASMLQLSLQQLQPAIDSLQHSIKIDPYFPAAYVNLADIYRRSQAVDKEKSIYQQGINANPKSGMLHYSFGLHQIRSGDKQNSLKSFQQAIKLEPENSQYAYVYFIALDNLGKTKQALAQLKMVIGKYPAPYQLAQLGMSYAQKLQDRVAYDYFQRYLN</sequence>
<evidence type="ECO:0000259" key="4">
    <source>
        <dbReference type="Pfam" id="PF09699"/>
    </source>
</evidence>
<dbReference type="Proteomes" id="UP001521137">
    <property type="component" value="Unassembled WGS sequence"/>
</dbReference>
<feature type="domain" description="Cytochrome c-552/4" evidence="5">
    <location>
        <begin position="166"/>
        <end position="204"/>
    </location>
</feature>
<protein>
    <submittedName>
        <fullName evidence="6">Uncharacterized protein</fullName>
    </submittedName>
</protein>
<dbReference type="InterPro" id="IPR010177">
    <property type="entry name" value="Paired_CXXCH_1"/>
</dbReference>
<keyword evidence="1 3" id="KW-0732">Signal</keyword>
<name>A0ABS9DAD2_9ALTE</name>
<proteinExistence type="predicted"/>
<dbReference type="RefSeq" id="WP_235313935.1">
    <property type="nucleotide sequence ID" value="NZ_JAKGAS010000011.1"/>
</dbReference>
<dbReference type="InterPro" id="IPR051829">
    <property type="entry name" value="Multiheme_Cytochr_ET"/>
</dbReference>
<evidence type="ECO:0000313" key="6">
    <source>
        <dbReference type="EMBL" id="MCF2949836.1"/>
    </source>
</evidence>
<dbReference type="SUPFAM" id="SSF48452">
    <property type="entry name" value="TPR-like"/>
    <property type="match status" value="1"/>
</dbReference>
<evidence type="ECO:0000256" key="2">
    <source>
        <dbReference type="PROSITE-ProRule" id="PRU00339"/>
    </source>
</evidence>
<dbReference type="Pfam" id="PF13435">
    <property type="entry name" value="Cytochrome_C554"/>
    <property type="match status" value="2"/>
</dbReference>
<comment type="caution">
    <text evidence="6">The sequence shown here is derived from an EMBL/GenBank/DDBJ whole genome shotgun (WGS) entry which is preliminary data.</text>
</comment>
<dbReference type="InterPro" id="IPR019734">
    <property type="entry name" value="TPR_rpt"/>
</dbReference>
<dbReference type="Gene3D" id="1.25.40.10">
    <property type="entry name" value="Tetratricopeptide repeat domain"/>
    <property type="match status" value="1"/>
</dbReference>
<dbReference type="Pfam" id="PF13181">
    <property type="entry name" value="TPR_8"/>
    <property type="match status" value="1"/>
</dbReference>
<dbReference type="SUPFAM" id="SSF48695">
    <property type="entry name" value="Multiheme cytochromes"/>
    <property type="match status" value="1"/>
</dbReference>
<accession>A0ABS9DAD2</accession>
<feature type="domain" description="Cytochrome c-552/4" evidence="5">
    <location>
        <begin position="33"/>
        <end position="57"/>
    </location>
</feature>
<evidence type="ECO:0000256" key="1">
    <source>
        <dbReference type="ARBA" id="ARBA00022729"/>
    </source>
</evidence>
<evidence type="ECO:0000256" key="3">
    <source>
        <dbReference type="SAM" id="SignalP"/>
    </source>
</evidence>
<dbReference type="PANTHER" id="PTHR35038">
    <property type="entry name" value="DISSIMILATORY SULFITE REDUCTASE SIRA"/>
    <property type="match status" value="1"/>
</dbReference>
<feature type="chain" id="PRO_5046190710" evidence="3">
    <location>
        <begin position="27"/>
        <end position="725"/>
    </location>
</feature>
<evidence type="ECO:0000259" key="5">
    <source>
        <dbReference type="Pfam" id="PF13435"/>
    </source>
</evidence>
<dbReference type="PROSITE" id="PS50005">
    <property type="entry name" value="TPR"/>
    <property type="match status" value="1"/>
</dbReference>
<dbReference type="InterPro" id="IPR011990">
    <property type="entry name" value="TPR-like_helical_dom_sf"/>
</dbReference>
<reference evidence="6 7" key="1">
    <citation type="submission" date="2022-01" db="EMBL/GenBank/DDBJ databases">
        <title>Paraglaciecola sp. G1-23.</title>
        <authorList>
            <person name="Jin M.S."/>
            <person name="Han D.M."/>
            <person name="Kim H.M."/>
            <person name="Jeon C.O."/>
        </authorList>
    </citation>
    <scope>NUCLEOTIDE SEQUENCE [LARGE SCALE GENOMIC DNA]</scope>
    <source>
        <strain evidence="6 7">G1-23</strain>
    </source>
</reference>
<dbReference type="Gene3D" id="1.10.1130.10">
    <property type="entry name" value="Flavocytochrome C3, Chain A"/>
    <property type="match status" value="2"/>
</dbReference>
<dbReference type="SMART" id="SM00028">
    <property type="entry name" value="TPR"/>
    <property type="match status" value="3"/>
</dbReference>
<dbReference type="PANTHER" id="PTHR35038:SF8">
    <property type="entry name" value="C-TYPE POLYHEME CYTOCHROME OMCC"/>
    <property type="match status" value="1"/>
</dbReference>
<organism evidence="6 7">
    <name type="scientific">Paraglaciecola algarum</name>
    <dbReference type="NCBI Taxonomy" id="3050085"/>
    <lineage>
        <taxon>Bacteria</taxon>
        <taxon>Pseudomonadati</taxon>
        <taxon>Pseudomonadota</taxon>
        <taxon>Gammaproteobacteria</taxon>
        <taxon>Alteromonadales</taxon>
        <taxon>Alteromonadaceae</taxon>
        <taxon>Paraglaciecola</taxon>
    </lineage>
</organism>
<keyword evidence="7" id="KW-1185">Reference proteome</keyword>
<keyword evidence="2" id="KW-0802">TPR repeat</keyword>
<dbReference type="Pfam" id="PF09699">
    <property type="entry name" value="Paired_CXXCH_1"/>
    <property type="match status" value="1"/>
</dbReference>